<keyword evidence="1" id="KW-0378">Hydrolase</keyword>
<evidence type="ECO:0000256" key="1">
    <source>
        <dbReference type="ARBA" id="ARBA00022801"/>
    </source>
</evidence>
<dbReference type="AlphaFoldDB" id="A0A382H7E5"/>
<dbReference type="PANTHER" id="PTHR11014">
    <property type="entry name" value="PEPTIDASE M20 FAMILY MEMBER"/>
    <property type="match status" value="1"/>
</dbReference>
<dbReference type="GO" id="GO:0016787">
    <property type="term" value="F:hydrolase activity"/>
    <property type="evidence" value="ECO:0007669"/>
    <property type="project" value="UniProtKB-KW"/>
</dbReference>
<dbReference type="InterPro" id="IPR002933">
    <property type="entry name" value="Peptidase_M20"/>
</dbReference>
<protein>
    <recommendedName>
        <fullName evidence="2">Peptidase M20 dimerisation domain-containing protein</fullName>
    </recommendedName>
</protein>
<evidence type="ECO:0000313" key="3">
    <source>
        <dbReference type="EMBL" id="SVB83122.1"/>
    </source>
</evidence>
<dbReference type="Gene3D" id="3.30.70.360">
    <property type="match status" value="1"/>
</dbReference>
<dbReference type="PANTHER" id="PTHR11014:SF63">
    <property type="entry name" value="METALLOPEPTIDASE, PUTATIVE (AFU_ORTHOLOGUE AFUA_6G09600)-RELATED"/>
    <property type="match status" value="1"/>
</dbReference>
<dbReference type="InterPro" id="IPR036264">
    <property type="entry name" value="Bact_exopeptidase_dim_dom"/>
</dbReference>
<dbReference type="FunFam" id="3.30.70.360:FF:000001">
    <property type="entry name" value="N-acetyldiaminopimelate deacetylase"/>
    <property type="match status" value="1"/>
</dbReference>
<accession>A0A382H7E5</accession>
<proteinExistence type="predicted"/>
<dbReference type="Pfam" id="PF01546">
    <property type="entry name" value="Peptidase_M20"/>
    <property type="match status" value="1"/>
</dbReference>
<dbReference type="SUPFAM" id="SSF53187">
    <property type="entry name" value="Zn-dependent exopeptidases"/>
    <property type="match status" value="1"/>
</dbReference>
<dbReference type="Pfam" id="PF07687">
    <property type="entry name" value="M20_dimer"/>
    <property type="match status" value="1"/>
</dbReference>
<gene>
    <name evidence="3" type="ORF">METZ01_LOCUS235976</name>
</gene>
<dbReference type="CDD" id="cd05666">
    <property type="entry name" value="M20_Acy1-like"/>
    <property type="match status" value="1"/>
</dbReference>
<evidence type="ECO:0000259" key="2">
    <source>
        <dbReference type="Pfam" id="PF07687"/>
    </source>
</evidence>
<dbReference type="InterPro" id="IPR011650">
    <property type="entry name" value="Peptidase_M20_dimer"/>
</dbReference>
<dbReference type="SUPFAM" id="SSF55031">
    <property type="entry name" value="Bacterial exopeptidase dimerisation domain"/>
    <property type="match status" value="1"/>
</dbReference>
<reference evidence="3" key="1">
    <citation type="submission" date="2018-05" db="EMBL/GenBank/DDBJ databases">
        <authorList>
            <person name="Lanie J.A."/>
            <person name="Ng W.-L."/>
            <person name="Kazmierczak K.M."/>
            <person name="Andrzejewski T.M."/>
            <person name="Davidsen T.M."/>
            <person name="Wayne K.J."/>
            <person name="Tettelin H."/>
            <person name="Glass J.I."/>
            <person name="Rusch D."/>
            <person name="Podicherti R."/>
            <person name="Tsui H.-C.T."/>
            <person name="Winkler M.E."/>
        </authorList>
    </citation>
    <scope>NUCLEOTIDE SEQUENCE</scope>
</reference>
<name>A0A382H7E5_9ZZZZ</name>
<dbReference type="InterPro" id="IPR017439">
    <property type="entry name" value="Amidohydrolase"/>
</dbReference>
<feature type="domain" description="Peptidase M20 dimerisation" evidence="2">
    <location>
        <begin position="186"/>
        <end position="258"/>
    </location>
</feature>
<dbReference type="PIRSF" id="PIRSF005962">
    <property type="entry name" value="Pept_M20D_amidohydro"/>
    <property type="match status" value="1"/>
</dbReference>
<organism evidence="3">
    <name type="scientific">marine metagenome</name>
    <dbReference type="NCBI Taxonomy" id="408172"/>
    <lineage>
        <taxon>unclassified sequences</taxon>
        <taxon>metagenomes</taxon>
        <taxon>ecological metagenomes</taxon>
    </lineage>
</organism>
<sequence>MAVINRIADFHNDMVEWRHDFHAHPETAFEEVRTAAVVEEKLRDFDIEVHTGLAKTGVVGVLKCGNSDRKIGLRADMDALDLQEFAEVPHRSKYDGKMHACGHDGHTTMLLGAARYLAETKNFNGTVYFIFQPAEENEAGGRLMVEEGLFDKFPCTDVYGLHNMPGIPVGQIGLMPGPMMASADFFEIIVHGTGAHGAMPHQGVDPILVGSEIIMGLQRIVSRTVDPIKQAVISATKFQSGFTTNVIPETALIAGTTRAFSVKVQDIMEAEIKRVAEGIAQAHGANIEYTYDRRYAPTINTPDETEIAHQAAALVVGEENVRRDLQPTMGAEDFSWMLQARPGCYIWVGNGVGNEPGGCMVHNPNYDFNDEILSIGASYWVKLVEQELANA</sequence>
<dbReference type="EMBL" id="UINC01059566">
    <property type="protein sequence ID" value="SVB83122.1"/>
    <property type="molecule type" value="Genomic_DNA"/>
</dbReference>
<dbReference type="Gene3D" id="3.40.630.10">
    <property type="entry name" value="Zn peptidases"/>
    <property type="match status" value="1"/>
</dbReference>
<dbReference type="NCBIfam" id="TIGR01891">
    <property type="entry name" value="amidohydrolases"/>
    <property type="match status" value="1"/>
</dbReference>